<feature type="region of interest" description="Disordered" evidence="1">
    <location>
        <begin position="246"/>
        <end position="290"/>
    </location>
</feature>
<dbReference type="AlphaFoldDB" id="A0AA88KUU2"/>
<accession>A0AA88KUU2</accession>
<dbReference type="EMBL" id="JAVRJZ010000119">
    <property type="protein sequence ID" value="KAK2703106.1"/>
    <property type="molecule type" value="Genomic_DNA"/>
</dbReference>
<evidence type="ECO:0000313" key="3">
    <source>
        <dbReference type="EMBL" id="KAK2703106.1"/>
    </source>
</evidence>
<evidence type="ECO:0000256" key="2">
    <source>
        <dbReference type="SAM" id="SignalP"/>
    </source>
</evidence>
<name>A0AA88KUU2_ARTSF</name>
<comment type="caution">
    <text evidence="3">The sequence shown here is derived from an EMBL/GenBank/DDBJ whole genome shotgun (WGS) entry which is preliminary data.</text>
</comment>
<dbReference type="Proteomes" id="UP001187531">
    <property type="component" value="Unassembled WGS sequence"/>
</dbReference>
<evidence type="ECO:0000313" key="4">
    <source>
        <dbReference type="Proteomes" id="UP001187531"/>
    </source>
</evidence>
<gene>
    <name evidence="3" type="ORF">QYM36_018381</name>
</gene>
<sequence>MWIYRNYRMRFLSLSIVALCLLAQVNAEDAKSEADKKAEETVTEVKPTSSYSDFFLFKNVHKAYTALRRFSAEEEIKRVQWEMFERVVKYLGLPTENSRGSEISTLVESRDCDVINIIREVYQNKGSLQKALATLYAPVHCSGDALLRSNRVVKTVQMLRKGFSRKNNEEEIKDIQWRIFENVVKYVGLPSSNSRVDNKDLTLERSCEAAKALRDSYSGRKELFKKLLANFYFPMHCVGEDILSLRNRNKKSEKSEQKTESKNSEKSEKTDKSETSDKTEKSGNTETKNE</sequence>
<proteinExistence type="predicted"/>
<evidence type="ECO:0000256" key="1">
    <source>
        <dbReference type="SAM" id="MobiDB-lite"/>
    </source>
</evidence>
<reference evidence="3" key="1">
    <citation type="submission" date="2023-07" db="EMBL/GenBank/DDBJ databases">
        <title>Chromosome-level genome assembly of Artemia franciscana.</title>
        <authorList>
            <person name="Jo E."/>
        </authorList>
    </citation>
    <scope>NUCLEOTIDE SEQUENCE</scope>
    <source>
        <tissue evidence="3">Whole body</tissue>
    </source>
</reference>
<keyword evidence="2" id="KW-0732">Signal</keyword>
<feature type="signal peptide" evidence="2">
    <location>
        <begin position="1"/>
        <end position="27"/>
    </location>
</feature>
<feature type="compositionally biased region" description="Basic and acidic residues" evidence="1">
    <location>
        <begin position="250"/>
        <end position="290"/>
    </location>
</feature>
<organism evidence="3 4">
    <name type="scientific">Artemia franciscana</name>
    <name type="common">Brine shrimp</name>
    <name type="synonym">Artemia sanfranciscana</name>
    <dbReference type="NCBI Taxonomy" id="6661"/>
    <lineage>
        <taxon>Eukaryota</taxon>
        <taxon>Metazoa</taxon>
        <taxon>Ecdysozoa</taxon>
        <taxon>Arthropoda</taxon>
        <taxon>Crustacea</taxon>
        <taxon>Branchiopoda</taxon>
        <taxon>Anostraca</taxon>
        <taxon>Artemiidae</taxon>
        <taxon>Artemia</taxon>
    </lineage>
</organism>
<protein>
    <submittedName>
        <fullName evidence="3">Uncharacterized protein</fullName>
    </submittedName>
</protein>
<keyword evidence="4" id="KW-1185">Reference proteome</keyword>
<feature type="chain" id="PRO_5041671325" evidence="2">
    <location>
        <begin position="28"/>
        <end position="290"/>
    </location>
</feature>